<feature type="transmembrane region" description="Helical" evidence="7">
    <location>
        <begin position="246"/>
        <end position="268"/>
    </location>
</feature>
<keyword evidence="10" id="KW-1185">Reference proteome</keyword>
<reference evidence="9 10" key="1">
    <citation type="submission" date="2024-01" db="EMBL/GenBank/DDBJ databases">
        <title>Comparative genomics of Cryptococcus and Kwoniella reveals pathogenesis evolution and contrasting modes of karyotype evolution via chromosome fusion or intercentromeric recombination.</title>
        <authorList>
            <person name="Coelho M.A."/>
            <person name="David-Palma M."/>
            <person name="Shea T."/>
            <person name="Bowers K."/>
            <person name="McGinley-Smith S."/>
            <person name="Mohammad A.W."/>
            <person name="Gnirke A."/>
            <person name="Yurkov A.M."/>
            <person name="Nowrousian M."/>
            <person name="Sun S."/>
            <person name="Cuomo C.A."/>
            <person name="Heitman J."/>
        </authorList>
    </citation>
    <scope>NUCLEOTIDE SEQUENCE [LARGE SCALE GENOMIC DNA]</scope>
    <source>
        <strain evidence="9 10">CBS 6074</strain>
    </source>
</reference>
<organism evidence="9 10">
    <name type="scientific">Kwoniella dendrophila CBS 6074</name>
    <dbReference type="NCBI Taxonomy" id="1295534"/>
    <lineage>
        <taxon>Eukaryota</taxon>
        <taxon>Fungi</taxon>
        <taxon>Dikarya</taxon>
        <taxon>Basidiomycota</taxon>
        <taxon>Agaricomycotina</taxon>
        <taxon>Tremellomycetes</taxon>
        <taxon>Tremellales</taxon>
        <taxon>Cryptococcaceae</taxon>
        <taxon>Kwoniella</taxon>
    </lineage>
</organism>
<evidence type="ECO:0000259" key="8">
    <source>
        <dbReference type="Pfam" id="PF01490"/>
    </source>
</evidence>
<evidence type="ECO:0000313" key="9">
    <source>
        <dbReference type="EMBL" id="WWC91489.1"/>
    </source>
</evidence>
<dbReference type="RefSeq" id="XP_066078251.1">
    <property type="nucleotide sequence ID" value="XM_066222154.1"/>
</dbReference>
<keyword evidence="5 7" id="KW-0472">Membrane</keyword>
<evidence type="ECO:0000256" key="1">
    <source>
        <dbReference type="ARBA" id="ARBA00004141"/>
    </source>
</evidence>
<feature type="transmembrane region" description="Helical" evidence="7">
    <location>
        <begin position="425"/>
        <end position="451"/>
    </location>
</feature>
<sequence length="476" mass="51560">MSYPTNTSSEADRDNYALGHRGDVGKTSDLDVELAKPTFNNDGKVVDAVWGTLEGNGPDYRVKATVLQLKTQVGLGILGLPTAFNILGLIPGIIVIVAIALIVGWSDYVVGTFKLNHPEVYGVADVGYMTFGIWGREILGFAFWLQLVAVTGASFLSISVAFNAITEHATCTVVWAVVAMLFVGAFGSIQTMSRISWIGWMGLISIMSSVITLMIALGVADRPSLAPPGEYTIETTLAATPSFIDAINAVCIIIFSYAGTPTYFSFVGEMREPRDFTKSVIVGQTFMTATYLIVAAVVYHYAGQYIASPALGTAGHTIKKVCYGLALPGLVAGGIVLVHTASKYVFVRILRKSTHLSKNTPTHYAVWYGCISVTSVIAFIIAEAIPFFNDLIGLIGALLGTLICIQTETYMWIWDNWREPRTKKWYCLVAMNVIFHCIGWFILVSGTYAAIVTIRDDFKANALSHPFSCADNSGAN</sequence>
<feature type="transmembrane region" description="Helical" evidence="7">
    <location>
        <begin position="391"/>
        <end position="413"/>
    </location>
</feature>
<evidence type="ECO:0000256" key="7">
    <source>
        <dbReference type="SAM" id="Phobius"/>
    </source>
</evidence>
<feature type="transmembrane region" description="Helical" evidence="7">
    <location>
        <begin position="197"/>
        <end position="220"/>
    </location>
</feature>
<dbReference type="Proteomes" id="UP001355207">
    <property type="component" value="Chromosome 9"/>
</dbReference>
<dbReference type="GO" id="GO:0016020">
    <property type="term" value="C:membrane"/>
    <property type="evidence" value="ECO:0007669"/>
    <property type="project" value="UniProtKB-SubCell"/>
</dbReference>
<dbReference type="PANTHER" id="PTHR22950">
    <property type="entry name" value="AMINO ACID TRANSPORTER"/>
    <property type="match status" value="1"/>
</dbReference>
<dbReference type="FunFam" id="1.20.1740.10:FF:000039">
    <property type="entry name" value="Neutral amino acid transporter (Eurofung)"/>
    <property type="match status" value="1"/>
</dbReference>
<keyword evidence="4 7" id="KW-1133">Transmembrane helix</keyword>
<dbReference type="Pfam" id="PF01490">
    <property type="entry name" value="Aa_trans"/>
    <property type="match status" value="1"/>
</dbReference>
<accession>A0AAX4K2T7</accession>
<dbReference type="InterPro" id="IPR013057">
    <property type="entry name" value="AA_transpt_TM"/>
</dbReference>
<feature type="transmembrane region" description="Helical" evidence="7">
    <location>
        <begin position="83"/>
        <end position="105"/>
    </location>
</feature>
<dbReference type="PANTHER" id="PTHR22950:SF683">
    <property type="entry name" value="AMINO ACID TRANSPORTER (EUROFUNG)"/>
    <property type="match status" value="1"/>
</dbReference>
<evidence type="ECO:0000256" key="6">
    <source>
        <dbReference type="SAM" id="MobiDB-lite"/>
    </source>
</evidence>
<dbReference type="AlphaFoldDB" id="A0AAX4K2T7"/>
<keyword evidence="3 7" id="KW-0812">Transmembrane</keyword>
<comment type="subcellular location">
    <subcellularLocation>
        <location evidence="1">Membrane</location>
        <topology evidence="1">Multi-pass membrane protein</topology>
    </subcellularLocation>
</comment>
<feature type="transmembrane region" description="Helical" evidence="7">
    <location>
        <begin position="323"/>
        <end position="346"/>
    </location>
</feature>
<dbReference type="EMBL" id="CP144106">
    <property type="protein sequence ID" value="WWC91489.1"/>
    <property type="molecule type" value="Genomic_DNA"/>
</dbReference>
<evidence type="ECO:0000256" key="5">
    <source>
        <dbReference type="ARBA" id="ARBA00023136"/>
    </source>
</evidence>
<dbReference type="GO" id="GO:0015179">
    <property type="term" value="F:L-amino acid transmembrane transporter activity"/>
    <property type="evidence" value="ECO:0007669"/>
    <property type="project" value="TreeGrafter"/>
</dbReference>
<evidence type="ECO:0000313" key="10">
    <source>
        <dbReference type="Proteomes" id="UP001355207"/>
    </source>
</evidence>
<evidence type="ECO:0000256" key="2">
    <source>
        <dbReference type="ARBA" id="ARBA00008066"/>
    </source>
</evidence>
<feature type="region of interest" description="Disordered" evidence="6">
    <location>
        <begin position="1"/>
        <end position="22"/>
    </location>
</feature>
<proteinExistence type="inferred from homology"/>
<feature type="domain" description="Amino acid transporter transmembrane" evidence="8">
    <location>
        <begin position="63"/>
        <end position="451"/>
    </location>
</feature>
<gene>
    <name evidence="9" type="ORF">L201_006435</name>
</gene>
<dbReference type="GeneID" id="91097104"/>
<evidence type="ECO:0000256" key="4">
    <source>
        <dbReference type="ARBA" id="ARBA00022989"/>
    </source>
</evidence>
<feature type="transmembrane region" description="Helical" evidence="7">
    <location>
        <begin position="172"/>
        <end position="190"/>
    </location>
</feature>
<protein>
    <recommendedName>
        <fullName evidence="8">Amino acid transporter transmembrane domain-containing protein</fullName>
    </recommendedName>
</protein>
<feature type="transmembrane region" description="Helical" evidence="7">
    <location>
        <begin position="138"/>
        <end position="166"/>
    </location>
</feature>
<feature type="transmembrane region" description="Helical" evidence="7">
    <location>
        <begin position="366"/>
        <end position="385"/>
    </location>
</feature>
<feature type="compositionally biased region" description="Basic and acidic residues" evidence="6">
    <location>
        <begin position="10"/>
        <end position="22"/>
    </location>
</feature>
<comment type="similarity">
    <text evidence="2">Belongs to the amino acid/polyamine transporter 2 family.</text>
</comment>
<dbReference type="Gene3D" id="1.20.1740.10">
    <property type="entry name" value="Amino acid/polyamine transporter I"/>
    <property type="match status" value="1"/>
</dbReference>
<feature type="transmembrane region" description="Helical" evidence="7">
    <location>
        <begin position="280"/>
        <end position="303"/>
    </location>
</feature>
<name>A0AAX4K2T7_9TREE</name>
<evidence type="ECO:0000256" key="3">
    <source>
        <dbReference type="ARBA" id="ARBA00022692"/>
    </source>
</evidence>